<reference evidence="1 2" key="1">
    <citation type="journal article" date="2023" name="bioRxiv">
        <title>Conserved and derived expression patterns and positive selection on dental genes reveal complex evolutionary context of ever-growing rodent molars.</title>
        <authorList>
            <person name="Calamari Z.T."/>
            <person name="Song A."/>
            <person name="Cohen E."/>
            <person name="Akter M."/>
            <person name="Roy R.D."/>
            <person name="Hallikas O."/>
            <person name="Christensen M.M."/>
            <person name="Li P."/>
            <person name="Marangoni P."/>
            <person name="Jernvall J."/>
            <person name="Klein O.D."/>
        </authorList>
    </citation>
    <scope>NUCLEOTIDE SEQUENCE [LARGE SCALE GENOMIC DNA]</scope>
    <source>
        <strain evidence="1">V071</strain>
    </source>
</reference>
<name>A0AAW0JKX1_MYOGA</name>
<keyword evidence="2" id="KW-1185">Reference proteome</keyword>
<protein>
    <submittedName>
        <fullName evidence="1">Uncharacterized protein</fullName>
    </submittedName>
</protein>
<evidence type="ECO:0000313" key="2">
    <source>
        <dbReference type="Proteomes" id="UP001488838"/>
    </source>
</evidence>
<evidence type="ECO:0000313" key="1">
    <source>
        <dbReference type="EMBL" id="KAK7827127.1"/>
    </source>
</evidence>
<gene>
    <name evidence="1" type="ORF">U0070_019923</name>
</gene>
<dbReference type="AlphaFoldDB" id="A0AAW0JKX1"/>
<sequence length="79" mass="8751">MGAYHVFSDGILEYSGLHRQFLIERLAPFTLYTPTLEACTAAGCAHSEPQPLWTEEALPTPPPQTLSWLLPSSLWSPPL</sequence>
<dbReference type="InterPro" id="IPR036116">
    <property type="entry name" value="FN3_sf"/>
</dbReference>
<dbReference type="Proteomes" id="UP001488838">
    <property type="component" value="Unassembled WGS sequence"/>
</dbReference>
<organism evidence="1 2">
    <name type="scientific">Myodes glareolus</name>
    <name type="common">Bank vole</name>
    <name type="synonym">Clethrionomys glareolus</name>
    <dbReference type="NCBI Taxonomy" id="447135"/>
    <lineage>
        <taxon>Eukaryota</taxon>
        <taxon>Metazoa</taxon>
        <taxon>Chordata</taxon>
        <taxon>Craniata</taxon>
        <taxon>Vertebrata</taxon>
        <taxon>Euteleostomi</taxon>
        <taxon>Mammalia</taxon>
        <taxon>Eutheria</taxon>
        <taxon>Euarchontoglires</taxon>
        <taxon>Glires</taxon>
        <taxon>Rodentia</taxon>
        <taxon>Myomorpha</taxon>
        <taxon>Muroidea</taxon>
        <taxon>Cricetidae</taxon>
        <taxon>Arvicolinae</taxon>
        <taxon>Myodes</taxon>
    </lineage>
</organism>
<accession>A0AAW0JKX1</accession>
<comment type="caution">
    <text evidence="1">The sequence shown here is derived from an EMBL/GenBank/DDBJ whole genome shotgun (WGS) entry which is preliminary data.</text>
</comment>
<dbReference type="EMBL" id="JBBHLL010000031">
    <property type="protein sequence ID" value="KAK7827127.1"/>
    <property type="molecule type" value="Genomic_DNA"/>
</dbReference>
<dbReference type="SUPFAM" id="SSF49265">
    <property type="entry name" value="Fibronectin type III"/>
    <property type="match status" value="1"/>
</dbReference>
<proteinExistence type="predicted"/>